<protein>
    <recommendedName>
        <fullName evidence="1">DOD-type homing endonuclease domain-containing protein</fullName>
    </recommendedName>
</protein>
<organism evidence="2 3">
    <name type="scientific">Candidatus Nealsonbacteria bacterium CG_4_10_14_0_2_um_filter_40_15</name>
    <dbReference type="NCBI Taxonomy" id="1974682"/>
    <lineage>
        <taxon>Bacteria</taxon>
        <taxon>Candidatus Nealsoniibacteriota</taxon>
    </lineage>
</organism>
<dbReference type="EMBL" id="PFOZ01000044">
    <property type="protein sequence ID" value="PIZ86953.1"/>
    <property type="molecule type" value="Genomic_DNA"/>
</dbReference>
<sequence length="248" mass="29002">STKSRILKKVNSDFFKNWTPEMSYILGYIVADGCIYKRKDRKNSYTLNITSKDKDNLLKMGKNLSPNCSISTKYNSQKMPYSQIQISNREICGDLISLGVSSKKNYNSDFLKIPKKFFSDFTRGFFDGDGTVYIYKVNGTPQIKAGFVSPNLFFITEFNKQLCEVIGIQCKAVHKVHSKNKKVPLYNICFYIDDCEKLINFMYRNNPVLYLSRKRKIFKKWRLIKRRGYTKQNYPSKIGWHLNQKVST</sequence>
<name>A0A2M7UU06_9BACT</name>
<dbReference type="PROSITE" id="PS50819">
    <property type="entry name" value="INTEIN_ENDONUCLEASE"/>
    <property type="match status" value="1"/>
</dbReference>
<dbReference type="InterPro" id="IPR027434">
    <property type="entry name" value="Homing_endonucl"/>
</dbReference>
<evidence type="ECO:0000259" key="1">
    <source>
        <dbReference type="PROSITE" id="PS50819"/>
    </source>
</evidence>
<proteinExistence type="predicted"/>
<dbReference type="SUPFAM" id="SSF55608">
    <property type="entry name" value="Homing endonucleases"/>
    <property type="match status" value="2"/>
</dbReference>
<dbReference type="Proteomes" id="UP000229166">
    <property type="component" value="Unassembled WGS sequence"/>
</dbReference>
<dbReference type="Gene3D" id="3.10.28.10">
    <property type="entry name" value="Homing endonucleases"/>
    <property type="match status" value="1"/>
</dbReference>
<accession>A0A2M7UU06</accession>
<comment type="caution">
    <text evidence="2">The sequence shown here is derived from an EMBL/GenBank/DDBJ whole genome shotgun (WGS) entry which is preliminary data.</text>
</comment>
<dbReference type="Pfam" id="PF14528">
    <property type="entry name" value="LAGLIDADG_3"/>
    <property type="match status" value="1"/>
</dbReference>
<dbReference type="AlphaFoldDB" id="A0A2M7UU06"/>
<gene>
    <name evidence="2" type="ORF">COX92_02185</name>
</gene>
<evidence type="ECO:0000313" key="3">
    <source>
        <dbReference type="Proteomes" id="UP000229166"/>
    </source>
</evidence>
<evidence type="ECO:0000313" key="2">
    <source>
        <dbReference type="EMBL" id="PIZ86953.1"/>
    </source>
</evidence>
<dbReference type="GO" id="GO:0004519">
    <property type="term" value="F:endonuclease activity"/>
    <property type="evidence" value="ECO:0007669"/>
    <property type="project" value="InterPro"/>
</dbReference>
<feature type="domain" description="DOD-type homing endonuclease" evidence="1">
    <location>
        <begin position="25"/>
        <end position="168"/>
    </location>
</feature>
<feature type="non-terminal residue" evidence="2">
    <location>
        <position position="1"/>
    </location>
</feature>
<dbReference type="InterPro" id="IPR004042">
    <property type="entry name" value="Intein_endonuc_central"/>
</dbReference>
<dbReference type="InterPro" id="IPR004860">
    <property type="entry name" value="LAGLIDADG_dom"/>
</dbReference>
<reference evidence="3" key="1">
    <citation type="submission" date="2017-09" db="EMBL/GenBank/DDBJ databases">
        <title>Depth-based differentiation of microbial function through sediment-hosted aquifers and enrichment of novel symbionts in the deep terrestrial subsurface.</title>
        <authorList>
            <person name="Probst A.J."/>
            <person name="Ladd B."/>
            <person name="Jarett J.K."/>
            <person name="Geller-Mcgrath D.E."/>
            <person name="Sieber C.M.K."/>
            <person name="Emerson J.B."/>
            <person name="Anantharaman K."/>
            <person name="Thomas B.C."/>
            <person name="Malmstrom R."/>
            <person name="Stieglmeier M."/>
            <person name="Klingl A."/>
            <person name="Woyke T."/>
            <person name="Ryan C.M."/>
            <person name="Banfield J.F."/>
        </authorList>
    </citation>
    <scope>NUCLEOTIDE SEQUENCE [LARGE SCALE GENOMIC DNA]</scope>
</reference>